<dbReference type="InterPro" id="IPR004360">
    <property type="entry name" value="Glyas_Fos-R_dOase_dom"/>
</dbReference>
<evidence type="ECO:0000313" key="3">
    <source>
        <dbReference type="Proteomes" id="UP000238220"/>
    </source>
</evidence>
<dbReference type="EMBL" id="PSNW01000001">
    <property type="protein sequence ID" value="PPE75555.1"/>
    <property type="molecule type" value="Genomic_DNA"/>
</dbReference>
<accession>A0A2S5TKN8</accession>
<comment type="caution">
    <text evidence="2">The sequence shown here is derived from an EMBL/GenBank/DDBJ whole genome shotgun (WGS) entry which is preliminary data.</text>
</comment>
<dbReference type="SUPFAM" id="SSF54593">
    <property type="entry name" value="Glyoxalase/Bleomycin resistance protein/Dihydroxybiphenyl dioxygenase"/>
    <property type="match status" value="1"/>
</dbReference>
<protein>
    <submittedName>
        <fullName evidence="2">Glyoxalase/bleomycin resistance/extradiol dioxygenase family protein</fullName>
    </submittedName>
</protein>
<reference evidence="2 3" key="1">
    <citation type="submission" date="2018-02" db="EMBL/GenBank/DDBJ databases">
        <title>Genome sequencing of Solimonas sp. HR-BB.</title>
        <authorList>
            <person name="Lee Y."/>
            <person name="Jeon C.O."/>
        </authorList>
    </citation>
    <scope>NUCLEOTIDE SEQUENCE [LARGE SCALE GENOMIC DNA]</scope>
    <source>
        <strain evidence="2 3">HR-BB</strain>
    </source>
</reference>
<evidence type="ECO:0000313" key="2">
    <source>
        <dbReference type="EMBL" id="PPE75555.1"/>
    </source>
</evidence>
<name>A0A2S5TKN8_9GAMM</name>
<evidence type="ECO:0000259" key="1">
    <source>
        <dbReference type="PROSITE" id="PS51819"/>
    </source>
</evidence>
<keyword evidence="3" id="KW-1185">Reference proteome</keyword>
<keyword evidence="2" id="KW-0560">Oxidoreductase</keyword>
<dbReference type="OrthoDB" id="4265398at2"/>
<dbReference type="RefSeq" id="WP_104228521.1">
    <property type="nucleotide sequence ID" value="NZ_PSNW01000001.1"/>
</dbReference>
<dbReference type="Gene3D" id="3.10.180.10">
    <property type="entry name" value="2,3-Dihydroxybiphenyl 1,2-Dioxygenase, domain 1"/>
    <property type="match status" value="1"/>
</dbReference>
<organism evidence="2 3">
    <name type="scientific">Solimonas fluminis</name>
    <dbReference type="NCBI Taxonomy" id="2086571"/>
    <lineage>
        <taxon>Bacteria</taxon>
        <taxon>Pseudomonadati</taxon>
        <taxon>Pseudomonadota</taxon>
        <taxon>Gammaproteobacteria</taxon>
        <taxon>Nevskiales</taxon>
        <taxon>Nevskiaceae</taxon>
        <taxon>Solimonas</taxon>
    </lineage>
</organism>
<dbReference type="Pfam" id="PF00903">
    <property type="entry name" value="Glyoxalase"/>
    <property type="match status" value="1"/>
</dbReference>
<dbReference type="AlphaFoldDB" id="A0A2S5TKN8"/>
<proteinExistence type="predicted"/>
<keyword evidence="2" id="KW-0223">Dioxygenase</keyword>
<dbReference type="GO" id="GO:0051213">
    <property type="term" value="F:dioxygenase activity"/>
    <property type="evidence" value="ECO:0007669"/>
    <property type="project" value="UniProtKB-KW"/>
</dbReference>
<dbReference type="InterPro" id="IPR037523">
    <property type="entry name" value="VOC_core"/>
</dbReference>
<dbReference type="Proteomes" id="UP000238220">
    <property type="component" value="Unassembled WGS sequence"/>
</dbReference>
<dbReference type="InterPro" id="IPR029068">
    <property type="entry name" value="Glyas_Bleomycin-R_OHBP_Dase"/>
</dbReference>
<dbReference type="PANTHER" id="PTHR36503">
    <property type="entry name" value="BLR2520 PROTEIN"/>
    <property type="match status" value="1"/>
</dbReference>
<feature type="domain" description="VOC" evidence="1">
    <location>
        <begin position="2"/>
        <end position="127"/>
    </location>
</feature>
<gene>
    <name evidence="2" type="ORF">C3942_01285</name>
</gene>
<sequence length="134" mass="14951">MSTQIFVNLPVRDLPASMDFFKQLGFGFNNQFTDDTAACMVIGDNIYAMLLTEAKFQSFTPKPLCDARRSTEVLIAISRDSRQAIDEMVRKAVSAGGSTCSEPQDHGFMYQHGFQDLDGHIWELLHMSPEAPKG</sequence>
<dbReference type="PANTHER" id="PTHR36503:SF2">
    <property type="entry name" value="BLR2408 PROTEIN"/>
    <property type="match status" value="1"/>
</dbReference>
<dbReference type="PROSITE" id="PS51819">
    <property type="entry name" value="VOC"/>
    <property type="match status" value="1"/>
</dbReference>